<proteinExistence type="predicted"/>
<dbReference type="KEGG" id="mpp:MICPUCDRAFT_38761"/>
<dbReference type="InterPro" id="IPR036427">
    <property type="entry name" value="Bromodomain-like_sf"/>
</dbReference>
<keyword evidence="1" id="KW-0805">Transcription regulation</keyword>
<dbReference type="InterPro" id="IPR038336">
    <property type="entry name" value="NET_sf"/>
</dbReference>
<protein>
    <submittedName>
        <fullName evidence="8">Bromodomain-containing protein</fullName>
    </submittedName>
</protein>
<feature type="compositionally biased region" description="Low complexity" evidence="5">
    <location>
        <begin position="666"/>
        <end position="692"/>
    </location>
</feature>
<dbReference type="eggNOG" id="KOG1474">
    <property type="taxonomic scope" value="Eukaryota"/>
</dbReference>
<dbReference type="PRINTS" id="PR00503">
    <property type="entry name" value="BROMODOMAIN"/>
</dbReference>
<dbReference type="PROSITE" id="PS50014">
    <property type="entry name" value="BROMODOMAIN_2"/>
    <property type="match status" value="1"/>
</dbReference>
<reference evidence="8 9" key="1">
    <citation type="journal article" date="2009" name="Science">
        <title>Green evolution and dynamic adaptations revealed by genomes of the marine picoeukaryotes Micromonas.</title>
        <authorList>
            <person name="Worden A.Z."/>
            <person name="Lee J.H."/>
            <person name="Mock T."/>
            <person name="Rouze P."/>
            <person name="Simmons M.P."/>
            <person name="Aerts A.L."/>
            <person name="Allen A.E."/>
            <person name="Cuvelier M.L."/>
            <person name="Derelle E."/>
            <person name="Everett M.V."/>
            <person name="Foulon E."/>
            <person name="Grimwood J."/>
            <person name="Gundlach H."/>
            <person name="Henrissat B."/>
            <person name="Napoli C."/>
            <person name="McDonald S.M."/>
            <person name="Parker M.S."/>
            <person name="Rombauts S."/>
            <person name="Salamov A."/>
            <person name="Von Dassow P."/>
            <person name="Badger J.H."/>
            <person name="Coutinho P.M."/>
            <person name="Demir E."/>
            <person name="Dubchak I."/>
            <person name="Gentemann C."/>
            <person name="Eikrem W."/>
            <person name="Gready J.E."/>
            <person name="John U."/>
            <person name="Lanier W."/>
            <person name="Lindquist E.A."/>
            <person name="Lucas S."/>
            <person name="Mayer K.F."/>
            <person name="Moreau H."/>
            <person name="Not F."/>
            <person name="Otillar R."/>
            <person name="Panaud O."/>
            <person name="Pangilinan J."/>
            <person name="Paulsen I."/>
            <person name="Piegu B."/>
            <person name="Poliakov A."/>
            <person name="Robbens S."/>
            <person name="Schmutz J."/>
            <person name="Toulza E."/>
            <person name="Wyss T."/>
            <person name="Zelensky A."/>
            <person name="Zhou K."/>
            <person name="Armbrust E.V."/>
            <person name="Bhattacharya D."/>
            <person name="Goodenough U.W."/>
            <person name="Van de Peer Y."/>
            <person name="Grigoriev I.V."/>
        </authorList>
    </citation>
    <scope>NUCLEOTIDE SEQUENCE [LARGE SCALE GENOMIC DNA]</scope>
    <source>
        <strain evidence="8 9">CCMP1545</strain>
    </source>
</reference>
<feature type="compositionally biased region" description="Gly residues" evidence="5">
    <location>
        <begin position="464"/>
        <end position="486"/>
    </location>
</feature>
<dbReference type="Pfam" id="PF17035">
    <property type="entry name" value="BET"/>
    <property type="match status" value="1"/>
</dbReference>
<evidence type="ECO:0000259" key="7">
    <source>
        <dbReference type="PROSITE" id="PS51525"/>
    </source>
</evidence>
<evidence type="ECO:0000256" key="2">
    <source>
        <dbReference type="ARBA" id="ARBA00023117"/>
    </source>
</evidence>
<dbReference type="InterPro" id="IPR027353">
    <property type="entry name" value="NET_dom"/>
</dbReference>
<name>C1MLX8_MICPC</name>
<keyword evidence="2 4" id="KW-0103">Bromodomain</keyword>
<feature type="region of interest" description="Disordered" evidence="5">
    <location>
        <begin position="606"/>
        <end position="854"/>
    </location>
</feature>
<keyword evidence="9" id="KW-1185">Reference proteome</keyword>
<dbReference type="OMA" id="RNAVETM"/>
<feature type="compositionally biased region" description="Low complexity" evidence="5">
    <location>
        <begin position="631"/>
        <end position="654"/>
    </location>
</feature>
<feature type="region of interest" description="Disordered" evidence="5">
    <location>
        <begin position="65"/>
        <end position="85"/>
    </location>
</feature>
<feature type="domain" description="Bromo" evidence="6">
    <location>
        <begin position="258"/>
        <end position="334"/>
    </location>
</feature>
<dbReference type="OrthoDB" id="21449at2759"/>
<dbReference type="RefSeq" id="XP_003056841.1">
    <property type="nucleotide sequence ID" value="XM_003056795.1"/>
</dbReference>
<keyword evidence="3" id="KW-0804">Transcription</keyword>
<gene>
    <name evidence="8" type="ORF">MICPUCDRAFT_38761</name>
</gene>
<evidence type="ECO:0000259" key="6">
    <source>
        <dbReference type="PROSITE" id="PS50014"/>
    </source>
</evidence>
<dbReference type="PROSITE" id="PS51525">
    <property type="entry name" value="NET"/>
    <property type="match status" value="1"/>
</dbReference>
<evidence type="ECO:0000313" key="8">
    <source>
        <dbReference type="EMBL" id="EEH58486.1"/>
    </source>
</evidence>
<dbReference type="Pfam" id="PF00439">
    <property type="entry name" value="Bromodomain"/>
    <property type="match status" value="1"/>
</dbReference>
<feature type="region of interest" description="Disordered" evidence="5">
    <location>
        <begin position="156"/>
        <end position="191"/>
    </location>
</feature>
<organism evidence="9">
    <name type="scientific">Micromonas pusilla (strain CCMP1545)</name>
    <name type="common">Picoplanktonic green alga</name>
    <dbReference type="NCBI Taxonomy" id="564608"/>
    <lineage>
        <taxon>Eukaryota</taxon>
        <taxon>Viridiplantae</taxon>
        <taxon>Chlorophyta</taxon>
        <taxon>Mamiellophyceae</taxon>
        <taxon>Mamiellales</taxon>
        <taxon>Mamiellaceae</taxon>
        <taxon>Micromonas</taxon>
    </lineage>
</organism>
<feature type="domain" description="NET" evidence="7">
    <location>
        <begin position="493"/>
        <end position="575"/>
    </location>
</feature>
<evidence type="ECO:0000256" key="3">
    <source>
        <dbReference type="ARBA" id="ARBA00023163"/>
    </source>
</evidence>
<dbReference type="Proteomes" id="UP000001876">
    <property type="component" value="Unassembled WGS sequence"/>
</dbReference>
<dbReference type="GeneID" id="9682280"/>
<dbReference type="PANTHER" id="PTHR45926">
    <property type="entry name" value="OSJNBA0053K19.4 PROTEIN"/>
    <property type="match status" value="1"/>
</dbReference>
<dbReference type="Gene3D" id="1.20.920.10">
    <property type="entry name" value="Bromodomain-like"/>
    <property type="match status" value="1"/>
</dbReference>
<feature type="compositionally biased region" description="Basic and acidic residues" evidence="5">
    <location>
        <begin position="842"/>
        <end position="854"/>
    </location>
</feature>
<dbReference type="SUPFAM" id="SSF47370">
    <property type="entry name" value="Bromodomain"/>
    <property type="match status" value="1"/>
</dbReference>
<feature type="region of interest" description="Disordered" evidence="5">
    <location>
        <begin position="408"/>
        <end position="503"/>
    </location>
</feature>
<feature type="compositionally biased region" description="Low complexity" evidence="5">
    <location>
        <begin position="608"/>
        <end position="623"/>
    </location>
</feature>
<feature type="compositionally biased region" description="Basic and acidic residues" evidence="5">
    <location>
        <begin position="763"/>
        <end position="832"/>
    </location>
</feature>
<feature type="compositionally biased region" description="Low complexity" evidence="5">
    <location>
        <begin position="727"/>
        <end position="742"/>
    </location>
</feature>
<evidence type="ECO:0000313" key="9">
    <source>
        <dbReference type="Proteomes" id="UP000001876"/>
    </source>
</evidence>
<feature type="compositionally biased region" description="Acidic residues" evidence="5">
    <location>
        <begin position="438"/>
        <end position="453"/>
    </location>
</feature>
<dbReference type="EMBL" id="GG663737">
    <property type="protein sequence ID" value="EEH58486.1"/>
    <property type="molecule type" value="Genomic_DNA"/>
</dbReference>
<accession>C1MLX8</accession>
<dbReference type="SMART" id="SM00297">
    <property type="entry name" value="BROMO"/>
    <property type="match status" value="1"/>
</dbReference>
<evidence type="ECO:0000256" key="1">
    <source>
        <dbReference type="ARBA" id="ARBA00023015"/>
    </source>
</evidence>
<sequence>MTDVEMTAADADVWPSTKIIQSNLEKGELLLTPNMAARPPKGHSYVPVGEYAVFVEAYEERKRRPKVTARAMPPPKAKAPAKKKAAPKKVYQEEEYWPAEVYTPPVVQGPVIPQMPDLTGLTPEEAKAKKKEFKRMQREILLKQISAIQDAHKTLDEAEEEAKKKAEEKKAREEGRKRAAKPSQAHGQDFIVGEKASEKAVEKASKFEGKKTKKVPKKGKDGKIITMRDMKRDELMVDRKDRRVALIRKCREVLTLTRKNKDARIFAMPVDPMKMGLPDYFDIIKNPMDFGTVKQRLDSKAAGTAYDHPMEFYRDVTLTLDNCRLYNKADSVVGTMGESVRADFEKHWAAAELEAKAADEDEYRASEEAIIAAEPDDPVEEEVLEESKQVSEINRQLAEVQRQLEEFKRAHSEGTRMTPPSGGGGGGGGAKRKRPAADLEDDEYFMDEEEPDDVYIPAPRNRGGSRGGGGGASRSRGGGGGGGGGSRAPARAPASEPLPTRDMTYAEKQELTELLGELPEDKQAKVVQIVVERQKELGNAEGDLIEINIEELDSVTLWKLDRFARSCIKPKKKKPTQAEILLEAQRAEEEAQRELMEVEASLGVGVGAPAAPAAPSEPAAAPAPDKRASDSDATSSSSSDSGSSSSDSDSLDSAEGGGSNPKDGTAAAAAGAGVAPAPAPAGGASAVEVSSSRPVDEGLALKQNQSKQEVIIQNQAGWNNLADKPGDAAPAAGATNGETAAAGEKEAIPDSLWSDFEAMAQQKSDREKEREAEEEREKAAAVAKEEAAKEEEERKRRAAVEAEAAAKRAEEEAEAEKKRALEEARKKAREELDGMDQTVDIEAQREVMKEFDAQ</sequence>
<dbReference type="InterPro" id="IPR001487">
    <property type="entry name" value="Bromodomain"/>
</dbReference>
<feature type="compositionally biased region" description="Basic and acidic residues" evidence="5">
    <location>
        <begin position="156"/>
        <end position="177"/>
    </location>
</feature>
<evidence type="ECO:0000256" key="5">
    <source>
        <dbReference type="SAM" id="MobiDB-lite"/>
    </source>
</evidence>
<evidence type="ECO:0000256" key="4">
    <source>
        <dbReference type="PROSITE-ProRule" id="PRU00035"/>
    </source>
</evidence>
<dbReference type="STRING" id="564608.C1MLX8"/>
<feature type="compositionally biased region" description="Polar residues" evidence="5">
    <location>
        <begin position="702"/>
        <end position="718"/>
    </location>
</feature>
<dbReference type="Gene3D" id="1.20.1270.220">
    <property type="match status" value="1"/>
</dbReference>
<dbReference type="AlphaFoldDB" id="C1MLX8"/>